<protein>
    <submittedName>
        <fullName evidence="1">Unnamed protein product</fullName>
    </submittedName>
</protein>
<organism evidence="1 2">
    <name type="scientific">Ambrosiozyma monospora</name>
    <name type="common">Yeast</name>
    <name type="synonym">Endomycopsis monosporus</name>
    <dbReference type="NCBI Taxonomy" id="43982"/>
    <lineage>
        <taxon>Eukaryota</taxon>
        <taxon>Fungi</taxon>
        <taxon>Dikarya</taxon>
        <taxon>Ascomycota</taxon>
        <taxon>Saccharomycotina</taxon>
        <taxon>Pichiomycetes</taxon>
        <taxon>Pichiales</taxon>
        <taxon>Pichiaceae</taxon>
        <taxon>Ambrosiozyma</taxon>
    </lineage>
</organism>
<gene>
    <name evidence="1" type="ORF">Amon01_000864000</name>
</gene>
<comment type="caution">
    <text evidence="1">The sequence shown here is derived from an EMBL/GenBank/DDBJ whole genome shotgun (WGS) entry which is preliminary data.</text>
</comment>
<dbReference type="Proteomes" id="UP001165063">
    <property type="component" value="Unassembled WGS sequence"/>
</dbReference>
<dbReference type="AlphaFoldDB" id="A0A9W6Z8K5"/>
<evidence type="ECO:0000313" key="1">
    <source>
        <dbReference type="EMBL" id="GMG56995.1"/>
    </source>
</evidence>
<proteinExistence type="predicted"/>
<name>A0A9W6Z8K5_AMBMO</name>
<reference evidence="1" key="1">
    <citation type="submission" date="2023-04" db="EMBL/GenBank/DDBJ databases">
        <title>Ambrosiozyma monospora NBRC 1965.</title>
        <authorList>
            <person name="Ichikawa N."/>
            <person name="Sato H."/>
            <person name="Tonouchi N."/>
        </authorList>
    </citation>
    <scope>NUCLEOTIDE SEQUENCE</scope>
    <source>
        <strain evidence="1">NBRC 1965</strain>
    </source>
</reference>
<sequence>MKDFYLENVILGRMKESNEGIGTDASTTLEIKGIGTDASTTLENERLLPRECDSRQNEGIGTDAGTTLEIKGIGTDASTTLETKGIGELGELDMNAVTKEMKDMKRELENLMSQIGGDEFRNNFPHKIVTNKRSHSEIIGEDFNVG</sequence>
<evidence type="ECO:0000313" key="2">
    <source>
        <dbReference type="Proteomes" id="UP001165063"/>
    </source>
</evidence>
<keyword evidence="2" id="KW-1185">Reference proteome</keyword>
<accession>A0A9W6Z8K5</accession>
<dbReference type="EMBL" id="BSXU01007915">
    <property type="protein sequence ID" value="GMG56995.1"/>
    <property type="molecule type" value="Genomic_DNA"/>
</dbReference>